<evidence type="ECO:0000313" key="3">
    <source>
        <dbReference type="Proteomes" id="UP001479290"/>
    </source>
</evidence>
<comment type="caution">
    <text evidence="2">The sequence shown here is derived from an EMBL/GenBank/DDBJ whole genome shotgun (WGS) entry which is preliminary data.</text>
</comment>
<protein>
    <submittedName>
        <fullName evidence="2">Uncharacterized protein</fullName>
    </submittedName>
</protein>
<proteinExistence type="predicted"/>
<name>A0AAW2A336_CULAL</name>
<evidence type="ECO:0000256" key="1">
    <source>
        <dbReference type="SAM" id="MobiDB-lite"/>
    </source>
</evidence>
<feature type="region of interest" description="Disordered" evidence="1">
    <location>
        <begin position="79"/>
        <end position="113"/>
    </location>
</feature>
<evidence type="ECO:0000313" key="2">
    <source>
        <dbReference type="EMBL" id="KAK9966910.1"/>
    </source>
</evidence>
<dbReference type="EMBL" id="JAWDJR010000011">
    <property type="protein sequence ID" value="KAK9966910.1"/>
    <property type="molecule type" value="Genomic_DNA"/>
</dbReference>
<organism evidence="2 3">
    <name type="scientific">Culter alburnus</name>
    <name type="common">Topmouth culter</name>
    <dbReference type="NCBI Taxonomy" id="194366"/>
    <lineage>
        <taxon>Eukaryota</taxon>
        <taxon>Metazoa</taxon>
        <taxon>Chordata</taxon>
        <taxon>Craniata</taxon>
        <taxon>Vertebrata</taxon>
        <taxon>Euteleostomi</taxon>
        <taxon>Actinopterygii</taxon>
        <taxon>Neopterygii</taxon>
        <taxon>Teleostei</taxon>
        <taxon>Ostariophysi</taxon>
        <taxon>Cypriniformes</taxon>
        <taxon>Xenocyprididae</taxon>
        <taxon>Xenocypridinae</taxon>
        <taxon>Culter</taxon>
    </lineage>
</organism>
<feature type="compositionally biased region" description="Polar residues" evidence="1">
    <location>
        <begin position="98"/>
        <end position="113"/>
    </location>
</feature>
<reference evidence="2 3" key="1">
    <citation type="submission" date="2024-05" db="EMBL/GenBank/DDBJ databases">
        <title>A high-quality chromosomal-level genome assembly of Topmouth culter (Culter alburnus).</title>
        <authorList>
            <person name="Zhao H."/>
        </authorList>
    </citation>
    <scope>NUCLEOTIDE SEQUENCE [LARGE SCALE GENOMIC DNA]</scope>
    <source>
        <strain evidence="2">CATC2023</strain>
        <tissue evidence="2">Muscle</tissue>
    </source>
</reference>
<gene>
    <name evidence="2" type="ORF">ABG768_003992</name>
</gene>
<accession>A0AAW2A336</accession>
<dbReference type="Proteomes" id="UP001479290">
    <property type="component" value="Unassembled WGS sequence"/>
</dbReference>
<sequence>MDFSGCIADDVSIEQPPDVSGDDKLTEKIRREVRRWEAIIMDGMLNIQNPEASYGEMIQSTNAMVLRWLQKCEEYSTSKTSAYETSSEHSDLVEDPQNPETSDNTSKLQTMHA</sequence>
<feature type="region of interest" description="Disordered" evidence="1">
    <location>
        <begin position="1"/>
        <end position="23"/>
    </location>
</feature>
<keyword evidence="3" id="KW-1185">Reference proteome</keyword>
<dbReference type="AlphaFoldDB" id="A0AAW2A336"/>